<gene>
    <name evidence="2" type="ORF">ANIA_00508</name>
</gene>
<keyword evidence="3" id="KW-1185">Reference proteome</keyword>
<dbReference type="KEGG" id="ani:ANIA_00508"/>
<feature type="region of interest" description="Disordered" evidence="1">
    <location>
        <begin position="1"/>
        <end position="48"/>
    </location>
</feature>
<organism evidence="2 3">
    <name type="scientific">Emericella nidulans (strain FGSC A4 / ATCC 38163 / CBS 112.46 / NRRL 194 / M139)</name>
    <name type="common">Aspergillus nidulans</name>
    <dbReference type="NCBI Taxonomy" id="227321"/>
    <lineage>
        <taxon>Eukaryota</taxon>
        <taxon>Fungi</taxon>
        <taxon>Dikarya</taxon>
        <taxon>Ascomycota</taxon>
        <taxon>Pezizomycotina</taxon>
        <taxon>Eurotiomycetes</taxon>
        <taxon>Eurotiomycetidae</taxon>
        <taxon>Eurotiales</taxon>
        <taxon>Aspergillaceae</taxon>
        <taxon>Aspergillus</taxon>
        <taxon>Aspergillus subgen. Nidulantes</taxon>
    </lineage>
</organism>
<sequence>MAPSPPRLRALQSKSEGHMQSPSPTQKDGPSKKTVPASSSVSETTRDHFLDSELSRPFKAFVEQIQAKRGRTVTTSLIWKTDDRRIIDAYSSAGPPHFEVWTAYFPATLSQEDKTCLERIEGPLFWISESRGPDDRPEALRGFLPQSYGWMEGEVEYQGQMARRMNYIVTWESDAAEERYKQGMCTYRSEILLPGLDPDRFRRHGPRHDRTAMEVFLDYLEECGMLGYETTYARFVGVFSPN</sequence>
<evidence type="ECO:0000256" key="1">
    <source>
        <dbReference type="SAM" id="MobiDB-lite"/>
    </source>
</evidence>
<accession>Q5BG22</accession>
<dbReference type="AlphaFoldDB" id="Q5BG22"/>
<proteinExistence type="predicted"/>
<dbReference type="HOGENOM" id="CLU_1147190_0_0_1"/>
<dbReference type="EMBL" id="BN001308">
    <property type="protein sequence ID" value="CBF89343.1"/>
    <property type="molecule type" value="Genomic_DNA"/>
</dbReference>
<feature type="compositionally biased region" description="Polar residues" evidence="1">
    <location>
        <begin position="12"/>
        <end position="28"/>
    </location>
</feature>
<dbReference type="OrthoDB" id="4993731at2759"/>
<evidence type="ECO:0000313" key="2">
    <source>
        <dbReference type="EMBL" id="CBF89343.1"/>
    </source>
</evidence>
<dbReference type="STRING" id="227321.Q5BG22"/>
<accession>C8VSW8</accession>
<name>Q5BG22_EMENI</name>
<dbReference type="OMA" id="YKATVIW"/>
<evidence type="ECO:0000313" key="3">
    <source>
        <dbReference type="Proteomes" id="UP000000560"/>
    </source>
</evidence>
<protein>
    <submittedName>
        <fullName evidence="2">Uncharacterized protein</fullName>
    </submittedName>
</protein>
<dbReference type="Proteomes" id="UP000000560">
    <property type="component" value="Chromosome VIII"/>
</dbReference>
<dbReference type="RefSeq" id="XP_658112.1">
    <property type="nucleotide sequence ID" value="XM_653020.1"/>
</dbReference>
<reference evidence="3" key="1">
    <citation type="journal article" date="2005" name="Nature">
        <title>Sequencing of Aspergillus nidulans and comparative analysis with A. fumigatus and A. oryzae.</title>
        <authorList>
            <person name="Galagan J.E."/>
            <person name="Calvo S.E."/>
            <person name="Cuomo C."/>
            <person name="Ma L.J."/>
            <person name="Wortman J.R."/>
            <person name="Batzoglou S."/>
            <person name="Lee S.I."/>
            <person name="Basturkmen M."/>
            <person name="Spevak C.C."/>
            <person name="Clutterbuck J."/>
            <person name="Kapitonov V."/>
            <person name="Jurka J."/>
            <person name="Scazzocchio C."/>
            <person name="Farman M."/>
            <person name="Butler J."/>
            <person name="Purcell S."/>
            <person name="Harris S."/>
            <person name="Braus G.H."/>
            <person name="Draht O."/>
            <person name="Busch S."/>
            <person name="D'Enfert C."/>
            <person name="Bouchier C."/>
            <person name="Goldman G.H."/>
            <person name="Bell-Pedersen D."/>
            <person name="Griffiths-Jones S."/>
            <person name="Doonan J.H."/>
            <person name="Yu J."/>
            <person name="Vienken K."/>
            <person name="Pain A."/>
            <person name="Freitag M."/>
            <person name="Selker E.U."/>
            <person name="Archer D.B."/>
            <person name="Penalva M.A."/>
            <person name="Oakley B.R."/>
            <person name="Momany M."/>
            <person name="Tanaka T."/>
            <person name="Kumagai T."/>
            <person name="Asai K."/>
            <person name="Machida M."/>
            <person name="Nierman W.C."/>
            <person name="Denning D.W."/>
            <person name="Caddick M."/>
            <person name="Hynes M."/>
            <person name="Paoletti M."/>
            <person name="Fischer R."/>
            <person name="Miller B."/>
            <person name="Dyer P."/>
            <person name="Sachs M.S."/>
            <person name="Osmani S.A."/>
            <person name="Birren B.W."/>
        </authorList>
    </citation>
    <scope>NUCLEOTIDE SEQUENCE [LARGE SCALE GENOMIC DNA]</scope>
    <source>
        <strain evidence="3">FGSC A4 / ATCC 38163 / CBS 112.46 / NRRL 194 / M139</strain>
    </source>
</reference>
<reference evidence="3" key="2">
    <citation type="journal article" date="2009" name="Fungal Genet. Biol.">
        <title>The 2008 update of the Aspergillus nidulans genome annotation: a community effort.</title>
        <authorList>
            <person name="Wortman J.R."/>
            <person name="Gilsenan J.M."/>
            <person name="Joardar V."/>
            <person name="Deegan J."/>
            <person name="Clutterbuck J."/>
            <person name="Andersen M.R."/>
            <person name="Archer D."/>
            <person name="Bencina M."/>
            <person name="Braus G."/>
            <person name="Coutinho P."/>
            <person name="von Dohren H."/>
            <person name="Doonan J."/>
            <person name="Driessen A.J."/>
            <person name="Durek P."/>
            <person name="Espeso E."/>
            <person name="Fekete E."/>
            <person name="Flipphi M."/>
            <person name="Estrada C.G."/>
            <person name="Geysens S."/>
            <person name="Goldman G."/>
            <person name="de Groot P.W."/>
            <person name="Hansen K."/>
            <person name="Harris S.D."/>
            <person name="Heinekamp T."/>
            <person name="Helmstaedt K."/>
            <person name="Henrissat B."/>
            <person name="Hofmann G."/>
            <person name="Homan T."/>
            <person name="Horio T."/>
            <person name="Horiuchi H."/>
            <person name="James S."/>
            <person name="Jones M."/>
            <person name="Karaffa L."/>
            <person name="Karanyi Z."/>
            <person name="Kato M."/>
            <person name="Keller N."/>
            <person name="Kelly D.E."/>
            <person name="Kiel J.A."/>
            <person name="Kim J.M."/>
            <person name="van der Klei I.J."/>
            <person name="Klis F.M."/>
            <person name="Kovalchuk A."/>
            <person name="Krasevec N."/>
            <person name="Kubicek C.P."/>
            <person name="Liu B."/>
            <person name="Maccabe A."/>
            <person name="Meyer V."/>
            <person name="Mirabito P."/>
            <person name="Miskei M."/>
            <person name="Mos M."/>
            <person name="Mullins J."/>
            <person name="Nelson D.R."/>
            <person name="Nielsen J."/>
            <person name="Oakley B.R."/>
            <person name="Osmani S.A."/>
            <person name="Pakula T."/>
            <person name="Paszewski A."/>
            <person name="Paulsen I."/>
            <person name="Pilsyk S."/>
            <person name="Pocsi I."/>
            <person name="Punt P.J."/>
            <person name="Ram A.F."/>
            <person name="Ren Q."/>
            <person name="Robellet X."/>
            <person name="Robson G."/>
            <person name="Seiboth B."/>
            <person name="van Solingen P."/>
            <person name="Specht T."/>
            <person name="Sun J."/>
            <person name="Taheri-Talesh N."/>
            <person name="Takeshita N."/>
            <person name="Ussery D."/>
            <person name="vanKuyk P.A."/>
            <person name="Visser H."/>
            <person name="van de Vondervoort P.J."/>
            <person name="de Vries R.P."/>
            <person name="Walton J."/>
            <person name="Xiang X."/>
            <person name="Xiong Y."/>
            <person name="Zeng A.P."/>
            <person name="Brandt B.W."/>
            <person name="Cornell M.J."/>
            <person name="van den Hondel C.A."/>
            <person name="Visser J."/>
            <person name="Oliver S.G."/>
            <person name="Turner G."/>
        </authorList>
    </citation>
    <scope>GENOME REANNOTATION</scope>
    <source>
        <strain evidence="3">FGSC A4 / ATCC 38163 / CBS 112.46 / NRRL 194 / M139</strain>
    </source>
</reference>
<dbReference type="VEuPathDB" id="FungiDB:AN0508"/>
<dbReference type="GeneID" id="2876286"/>
<dbReference type="InParanoid" id="Q5BG22"/>